<feature type="chain" id="PRO_5011461528" description="Outer membrane protein beta-barrel domain-containing protein" evidence="1">
    <location>
        <begin position="25"/>
        <end position="286"/>
    </location>
</feature>
<evidence type="ECO:0000313" key="3">
    <source>
        <dbReference type="Proteomes" id="UP000199309"/>
    </source>
</evidence>
<keyword evidence="3" id="KW-1185">Reference proteome</keyword>
<evidence type="ECO:0000313" key="2">
    <source>
        <dbReference type="EMBL" id="SDN51738.1"/>
    </source>
</evidence>
<dbReference type="EMBL" id="FNHQ01000062">
    <property type="protein sequence ID" value="SDN51738.1"/>
    <property type="molecule type" value="Genomic_DNA"/>
</dbReference>
<evidence type="ECO:0008006" key="4">
    <source>
        <dbReference type="Google" id="ProtNLM"/>
    </source>
</evidence>
<gene>
    <name evidence="2" type="ORF">SAMN05660299_02832</name>
</gene>
<organism evidence="2 3">
    <name type="scientific">Megasphaera paucivorans</name>
    <dbReference type="NCBI Taxonomy" id="349095"/>
    <lineage>
        <taxon>Bacteria</taxon>
        <taxon>Bacillati</taxon>
        <taxon>Bacillota</taxon>
        <taxon>Negativicutes</taxon>
        <taxon>Veillonellales</taxon>
        <taxon>Veillonellaceae</taxon>
        <taxon>Megasphaera</taxon>
    </lineage>
</organism>
<protein>
    <recommendedName>
        <fullName evidence="4">Outer membrane protein beta-barrel domain-containing protein</fullName>
    </recommendedName>
</protein>
<dbReference type="AlphaFoldDB" id="A0A1H0C1G7"/>
<dbReference type="STRING" id="349095.SAMN05660299_02832"/>
<keyword evidence="1" id="KW-0732">Signal</keyword>
<feature type="signal peptide" evidence="1">
    <location>
        <begin position="1"/>
        <end position="24"/>
    </location>
</feature>
<reference evidence="2 3" key="1">
    <citation type="submission" date="2016-10" db="EMBL/GenBank/DDBJ databases">
        <authorList>
            <person name="de Groot N.N."/>
        </authorList>
    </citation>
    <scope>NUCLEOTIDE SEQUENCE [LARGE SCALE GENOMIC DNA]</scope>
    <source>
        <strain evidence="2 3">DSM 16981</strain>
    </source>
</reference>
<name>A0A1H0C1G7_9FIRM</name>
<dbReference type="Proteomes" id="UP000199309">
    <property type="component" value="Unassembled WGS sequence"/>
</dbReference>
<accession>A0A1H0C1G7</accession>
<evidence type="ECO:0000256" key="1">
    <source>
        <dbReference type="SAM" id="SignalP"/>
    </source>
</evidence>
<proteinExistence type="predicted"/>
<sequence>MVRHICRIYSLALLITLLSGAALAAETNAGQTDAKEIGAVITKKENIRGEKKNKDDIICEVRYVMPKLNLTVNTGKTTAGQRETINFRDKLGIENSNVPELKLTWGKFDFDYIHVRQTGDIHLADSFVYQGGEFTDANLHSVLELDYIAVNWKQKIWEKNRVELYGGAGLRMYYMYTSVAATANPGINIKSSDVLFRVAPTLNLSVHAYLDEQKRLMFFSDFAGMTMGHYGYLYDYEAGVSYNAYRNFSIAGGYRVINMNADLSVNDDDRPMYRLRGPYFSIVYHF</sequence>